<dbReference type="InterPro" id="IPR006683">
    <property type="entry name" value="Thioestr_dom"/>
</dbReference>
<proteinExistence type="inferred from homology"/>
<name>A0ABW2KSE4_9PROT</name>
<gene>
    <name evidence="5" type="ORF">ACFQPS_03515</name>
</gene>
<organism evidence="5 6">
    <name type="scientific">Rhodocista pekingensis</name>
    <dbReference type="NCBI Taxonomy" id="201185"/>
    <lineage>
        <taxon>Bacteria</taxon>
        <taxon>Pseudomonadati</taxon>
        <taxon>Pseudomonadota</taxon>
        <taxon>Alphaproteobacteria</taxon>
        <taxon>Rhodospirillales</taxon>
        <taxon>Azospirillaceae</taxon>
        <taxon>Rhodocista</taxon>
    </lineage>
</organism>
<dbReference type="InterPro" id="IPR040170">
    <property type="entry name" value="Cytosol_ACT"/>
</dbReference>
<keyword evidence="2 3" id="KW-0378">Hydrolase</keyword>
<evidence type="ECO:0000256" key="1">
    <source>
        <dbReference type="ARBA" id="ARBA00010458"/>
    </source>
</evidence>
<dbReference type="RefSeq" id="WP_012566561.1">
    <property type="nucleotide sequence ID" value="NZ_JBHTCM010000004.1"/>
</dbReference>
<sequence length="130" mass="14197">MDETMPDFDRDAPALRTFAMPRDLNGNGDVFGGWVLSQMDVAGGVIAARRAQGRVATIGIEAMKFHRPVSLGDEVNCYCAVERVGTTSIRVKIDVWVRRGAASQAYKVTEGVFTYVAIGEDRRPRPVPPA</sequence>
<comment type="caution">
    <text evidence="5">The sequence shown here is derived from an EMBL/GenBank/DDBJ whole genome shotgun (WGS) entry which is preliminary data.</text>
</comment>
<dbReference type="InterPro" id="IPR029069">
    <property type="entry name" value="HotDog_dom_sf"/>
</dbReference>
<dbReference type="PANTHER" id="PTHR11049:SF5">
    <property type="entry name" value="ACYL-COA THIOESTER HYDROLASE YCIA"/>
    <property type="match status" value="1"/>
</dbReference>
<evidence type="ECO:0000313" key="6">
    <source>
        <dbReference type="Proteomes" id="UP001596456"/>
    </source>
</evidence>
<evidence type="ECO:0000256" key="3">
    <source>
        <dbReference type="PROSITE-ProRule" id="PRU01106"/>
    </source>
</evidence>
<dbReference type="CDD" id="cd03442">
    <property type="entry name" value="BFIT_BACH"/>
    <property type="match status" value="1"/>
</dbReference>
<dbReference type="Gene3D" id="3.10.129.10">
    <property type="entry name" value="Hotdog Thioesterase"/>
    <property type="match status" value="1"/>
</dbReference>
<reference evidence="6" key="1">
    <citation type="journal article" date="2019" name="Int. J. Syst. Evol. Microbiol.">
        <title>The Global Catalogue of Microorganisms (GCM) 10K type strain sequencing project: providing services to taxonomists for standard genome sequencing and annotation.</title>
        <authorList>
            <consortium name="The Broad Institute Genomics Platform"/>
            <consortium name="The Broad Institute Genome Sequencing Center for Infectious Disease"/>
            <person name="Wu L."/>
            <person name="Ma J."/>
        </authorList>
    </citation>
    <scope>NUCLEOTIDE SEQUENCE [LARGE SCALE GENOMIC DNA]</scope>
    <source>
        <strain evidence="6">CGMCC 1.16275</strain>
    </source>
</reference>
<keyword evidence="6" id="KW-1185">Reference proteome</keyword>
<evidence type="ECO:0000259" key="4">
    <source>
        <dbReference type="PROSITE" id="PS51770"/>
    </source>
</evidence>
<dbReference type="EMBL" id="JBHTCM010000004">
    <property type="protein sequence ID" value="MFC7332216.1"/>
    <property type="molecule type" value="Genomic_DNA"/>
</dbReference>
<protein>
    <submittedName>
        <fullName evidence="5">Acyl-CoA thioesterase</fullName>
        <ecNumber evidence="5">3.1.2.20</ecNumber>
    </submittedName>
</protein>
<accession>A0ABW2KSE4</accession>
<dbReference type="InterPro" id="IPR033120">
    <property type="entry name" value="HOTDOG_ACOT"/>
</dbReference>
<comment type="similarity">
    <text evidence="1">Belongs to the acyl coenzyme A hydrolase family.</text>
</comment>
<dbReference type="PANTHER" id="PTHR11049">
    <property type="entry name" value="ACYL COENZYME A THIOESTER HYDROLASE"/>
    <property type="match status" value="1"/>
</dbReference>
<dbReference type="EC" id="3.1.2.20" evidence="5"/>
<dbReference type="Pfam" id="PF03061">
    <property type="entry name" value="4HBT"/>
    <property type="match status" value="1"/>
</dbReference>
<feature type="domain" description="HotDog ACOT-type" evidence="4">
    <location>
        <begin position="9"/>
        <end position="121"/>
    </location>
</feature>
<evidence type="ECO:0000313" key="5">
    <source>
        <dbReference type="EMBL" id="MFC7332216.1"/>
    </source>
</evidence>
<dbReference type="GO" id="GO:0047617">
    <property type="term" value="F:fatty acyl-CoA hydrolase activity"/>
    <property type="evidence" value="ECO:0007669"/>
    <property type="project" value="UniProtKB-EC"/>
</dbReference>
<dbReference type="PROSITE" id="PS51770">
    <property type="entry name" value="HOTDOG_ACOT"/>
    <property type="match status" value="1"/>
</dbReference>
<dbReference type="Proteomes" id="UP001596456">
    <property type="component" value="Unassembled WGS sequence"/>
</dbReference>
<dbReference type="SUPFAM" id="SSF54637">
    <property type="entry name" value="Thioesterase/thiol ester dehydrase-isomerase"/>
    <property type="match status" value="1"/>
</dbReference>
<evidence type="ECO:0000256" key="2">
    <source>
        <dbReference type="ARBA" id="ARBA00022801"/>
    </source>
</evidence>